<evidence type="ECO:0000256" key="4">
    <source>
        <dbReference type="SAM" id="Phobius"/>
    </source>
</evidence>
<keyword evidence="4" id="KW-0472">Membrane</keyword>
<dbReference type="InterPro" id="IPR021765">
    <property type="entry name" value="UstYa-like"/>
</dbReference>
<gene>
    <name evidence="5" type="ORF">PVAG01_11365</name>
</gene>
<sequence>MSFTESESKTPHSFDSGAINSRKALRKEIETELEGQQEDSYSTTRRFWIRTIGFSAGIITAVAMILISVSQYYRREDFRASLAQELNGLVPQFSTHLVTFEPDHRFEPNRDPADDGQASLKAWMGLIPKGAGTINTTVYKDPDRYNLPPEVPLPGHHGIYSISVMHQMHCLHSIMSAYVTLSKNETMRQQDPYFDELNLKAFHIDHCFDYLRQSLMCCGDTALEGKGESFPPEIIGIDGWGGKHVCKSYDEIFTWTEDNRAVDYQHL</sequence>
<proteinExistence type="inferred from homology"/>
<evidence type="ECO:0000256" key="1">
    <source>
        <dbReference type="ARBA" id="ARBA00004685"/>
    </source>
</evidence>
<dbReference type="Proteomes" id="UP001629113">
    <property type="component" value="Unassembled WGS sequence"/>
</dbReference>
<evidence type="ECO:0000313" key="5">
    <source>
        <dbReference type="EMBL" id="KAL3417365.1"/>
    </source>
</evidence>
<organism evidence="5 6">
    <name type="scientific">Phlyctema vagabunda</name>
    <dbReference type="NCBI Taxonomy" id="108571"/>
    <lineage>
        <taxon>Eukaryota</taxon>
        <taxon>Fungi</taxon>
        <taxon>Dikarya</taxon>
        <taxon>Ascomycota</taxon>
        <taxon>Pezizomycotina</taxon>
        <taxon>Leotiomycetes</taxon>
        <taxon>Helotiales</taxon>
        <taxon>Dermateaceae</taxon>
        <taxon>Phlyctema</taxon>
    </lineage>
</organism>
<dbReference type="Pfam" id="PF11807">
    <property type="entry name" value="UstYa"/>
    <property type="match status" value="1"/>
</dbReference>
<name>A0ABR4P235_9HELO</name>
<dbReference type="PANTHER" id="PTHR33365:SF11">
    <property type="entry name" value="TAT PATHWAY SIGNAL SEQUENCE"/>
    <property type="match status" value="1"/>
</dbReference>
<keyword evidence="4" id="KW-1133">Transmembrane helix</keyword>
<dbReference type="EMBL" id="JBFCZG010000011">
    <property type="protein sequence ID" value="KAL3417365.1"/>
    <property type="molecule type" value="Genomic_DNA"/>
</dbReference>
<evidence type="ECO:0000256" key="3">
    <source>
        <dbReference type="ARBA" id="ARBA00035112"/>
    </source>
</evidence>
<feature type="transmembrane region" description="Helical" evidence="4">
    <location>
        <begin position="47"/>
        <end position="69"/>
    </location>
</feature>
<evidence type="ECO:0008006" key="7">
    <source>
        <dbReference type="Google" id="ProtNLM"/>
    </source>
</evidence>
<comment type="caution">
    <text evidence="5">The sequence shown here is derived from an EMBL/GenBank/DDBJ whole genome shotgun (WGS) entry which is preliminary data.</text>
</comment>
<dbReference type="PANTHER" id="PTHR33365">
    <property type="entry name" value="YALI0B05434P"/>
    <property type="match status" value="1"/>
</dbReference>
<reference evidence="5 6" key="1">
    <citation type="submission" date="2024-06" db="EMBL/GenBank/DDBJ databases">
        <title>Complete genome of Phlyctema vagabunda strain 19-DSS-EL-015.</title>
        <authorList>
            <person name="Fiorenzani C."/>
        </authorList>
    </citation>
    <scope>NUCLEOTIDE SEQUENCE [LARGE SCALE GENOMIC DNA]</scope>
    <source>
        <strain evidence="5 6">19-DSS-EL-015</strain>
    </source>
</reference>
<evidence type="ECO:0000313" key="6">
    <source>
        <dbReference type="Proteomes" id="UP001629113"/>
    </source>
</evidence>
<keyword evidence="4" id="KW-0812">Transmembrane</keyword>
<keyword evidence="6" id="KW-1185">Reference proteome</keyword>
<comment type="similarity">
    <text evidence="3">Belongs to the ustYa family.</text>
</comment>
<evidence type="ECO:0000256" key="2">
    <source>
        <dbReference type="ARBA" id="ARBA00023002"/>
    </source>
</evidence>
<accession>A0ABR4P235</accession>
<keyword evidence="2" id="KW-0560">Oxidoreductase</keyword>
<comment type="pathway">
    <text evidence="1">Mycotoxin biosynthesis.</text>
</comment>
<protein>
    <recommendedName>
        <fullName evidence="7">Tat pathway signal sequence</fullName>
    </recommendedName>
</protein>